<dbReference type="EMBL" id="CM055749">
    <property type="protein sequence ID" value="KAJ7994628.1"/>
    <property type="molecule type" value="Genomic_DNA"/>
</dbReference>
<evidence type="ECO:0000313" key="2">
    <source>
        <dbReference type="Proteomes" id="UP001157502"/>
    </source>
</evidence>
<evidence type="ECO:0000313" key="1">
    <source>
        <dbReference type="EMBL" id="KAJ7994628.1"/>
    </source>
</evidence>
<organism evidence="1 2">
    <name type="scientific">Dallia pectoralis</name>
    <name type="common">Alaska blackfish</name>
    <dbReference type="NCBI Taxonomy" id="75939"/>
    <lineage>
        <taxon>Eukaryota</taxon>
        <taxon>Metazoa</taxon>
        <taxon>Chordata</taxon>
        <taxon>Craniata</taxon>
        <taxon>Vertebrata</taxon>
        <taxon>Euteleostomi</taxon>
        <taxon>Actinopterygii</taxon>
        <taxon>Neopterygii</taxon>
        <taxon>Teleostei</taxon>
        <taxon>Protacanthopterygii</taxon>
        <taxon>Esociformes</taxon>
        <taxon>Umbridae</taxon>
        <taxon>Dallia</taxon>
    </lineage>
</organism>
<proteinExistence type="predicted"/>
<comment type="caution">
    <text evidence="1">The sequence shown here is derived from an EMBL/GenBank/DDBJ whole genome shotgun (WGS) entry which is preliminary data.</text>
</comment>
<name>A0ACC2FT54_DALPE</name>
<keyword evidence="2" id="KW-1185">Reference proteome</keyword>
<accession>A0ACC2FT54</accession>
<reference evidence="1" key="1">
    <citation type="submission" date="2021-05" db="EMBL/GenBank/DDBJ databases">
        <authorList>
            <person name="Pan Q."/>
            <person name="Jouanno E."/>
            <person name="Zahm M."/>
            <person name="Klopp C."/>
            <person name="Cabau C."/>
            <person name="Louis A."/>
            <person name="Berthelot C."/>
            <person name="Parey E."/>
            <person name="Roest Crollius H."/>
            <person name="Montfort J."/>
            <person name="Robinson-Rechavi M."/>
            <person name="Bouchez O."/>
            <person name="Lampietro C."/>
            <person name="Lopez Roques C."/>
            <person name="Donnadieu C."/>
            <person name="Postlethwait J."/>
            <person name="Bobe J."/>
            <person name="Dillon D."/>
            <person name="Chandos A."/>
            <person name="von Hippel F."/>
            <person name="Guiguen Y."/>
        </authorList>
    </citation>
    <scope>NUCLEOTIDE SEQUENCE</scope>
    <source>
        <strain evidence="1">YG-Jan2019</strain>
    </source>
</reference>
<sequence>MWTLLLGLILGLLVPGHSHPVPASTELYITNLDTRLAADPPTRATTGSNDHAKASVISDLEAWLPTSDPEGSADEVDGSGDEARFVEGSTSPSPMSEFEKEDLISMNPLPRFSTSGPVPIGGSRRMASFNQTEMSGLGKARAAKTDTERPATELPFTTAGISATADGNESGSGMLETTDAMVTDPDFTIAEESVEIEDIINPNVRSALAKNQPSDTIPAAHDANQTPSAQKKPFAKGWWIIPVFVIGVVVTVSVCIIIVTSESWNRQPQTEKDEVAKAKTGDELENKGLLSNGKTKENCFNGQYTIIPLEEIPEKEPLD</sequence>
<gene>
    <name evidence="1" type="ORF">DPEC_G00251450</name>
</gene>
<dbReference type="Proteomes" id="UP001157502">
    <property type="component" value="Chromosome 22"/>
</dbReference>
<protein>
    <submittedName>
        <fullName evidence="1">Uncharacterized protein</fullName>
    </submittedName>
</protein>